<dbReference type="PANTHER" id="PTHR45690">
    <property type="entry name" value="NACHT, LRR AND PYD DOMAINS-CONTAINING PROTEIN 12"/>
    <property type="match status" value="1"/>
</dbReference>
<evidence type="ECO:0000256" key="6">
    <source>
        <dbReference type="ARBA" id="ARBA00022801"/>
    </source>
</evidence>
<protein>
    <recommendedName>
        <fullName evidence="16">CARD domain-containing protein</fullName>
    </recommendedName>
</protein>
<keyword evidence="11" id="KW-1271">Inflammasome</keyword>
<dbReference type="GO" id="GO:0061702">
    <property type="term" value="C:canonical inflammasome complex"/>
    <property type="evidence" value="ECO:0007669"/>
    <property type="project" value="UniProtKB-SubCell"/>
</dbReference>
<dbReference type="Gene3D" id="3.40.50.300">
    <property type="entry name" value="P-loop containing nucleotide triphosphate hydrolases"/>
    <property type="match status" value="1"/>
</dbReference>
<dbReference type="GO" id="GO:0005524">
    <property type="term" value="F:ATP binding"/>
    <property type="evidence" value="ECO:0007669"/>
    <property type="project" value="UniProtKB-KW"/>
</dbReference>
<dbReference type="Pfam" id="PF05729">
    <property type="entry name" value="NACHT"/>
    <property type="match status" value="1"/>
</dbReference>
<name>A0A401S3A6_CHIPU</name>
<dbReference type="EMBL" id="BEZZ01000069">
    <property type="protein sequence ID" value="GCC24856.1"/>
    <property type="molecule type" value="Genomic_DNA"/>
</dbReference>
<dbReference type="STRING" id="137246.A0A401S3A6"/>
<dbReference type="Pfam" id="PF00619">
    <property type="entry name" value="CARD"/>
    <property type="match status" value="1"/>
</dbReference>
<dbReference type="InterPro" id="IPR027417">
    <property type="entry name" value="P-loop_NTPase"/>
</dbReference>
<evidence type="ECO:0000256" key="9">
    <source>
        <dbReference type="ARBA" id="ARBA00022859"/>
    </source>
</evidence>
<gene>
    <name evidence="14" type="ORF">chiPu_0003259</name>
</gene>
<accession>A0A401S3A6</accession>
<comment type="caution">
    <text evidence="14">The sequence shown here is derived from an EMBL/GenBank/DDBJ whole genome shotgun (WGS) entry which is preliminary data.</text>
</comment>
<evidence type="ECO:0000259" key="13">
    <source>
        <dbReference type="PROSITE" id="PS50837"/>
    </source>
</evidence>
<keyword evidence="10" id="KW-0395">Inflammatory response</keyword>
<keyword evidence="8" id="KW-0832">Ubl conjugation</keyword>
<dbReference type="InterPro" id="IPR032675">
    <property type="entry name" value="LRR_dom_sf"/>
</dbReference>
<dbReference type="Proteomes" id="UP000287033">
    <property type="component" value="Unassembled WGS sequence"/>
</dbReference>
<evidence type="ECO:0000256" key="1">
    <source>
        <dbReference type="ARBA" id="ARBA00004110"/>
    </source>
</evidence>
<dbReference type="GO" id="GO:0006954">
    <property type="term" value="P:inflammatory response"/>
    <property type="evidence" value="ECO:0007669"/>
    <property type="project" value="UniProtKB-KW"/>
</dbReference>
<dbReference type="PANTHER" id="PTHR45690:SF19">
    <property type="entry name" value="NACHT, LRR AND PYD DOMAINS-CONTAINING PROTEIN 3"/>
    <property type="match status" value="1"/>
</dbReference>
<evidence type="ECO:0000256" key="11">
    <source>
        <dbReference type="ARBA" id="ARBA00023233"/>
    </source>
</evidence>
<evidence type="ECO:0000256" key="8">
    <source>
        <dbReference type="ARBA" id="ARBA00022843"/>
    </source>
</evidence>
<keyword evidence="2" id="KW-0963">Cytoplasm</keyword>
<dbReference type="PROSITE" id="PS50837">
    <property type="entry name" value="NACHT"/>
    <property type="match status" value="1"/>
</dbReference>
<dbReference type="GO" id="GO:0042981">
    <property type="term" value="P:regulation of apoptotic process"/>
    <property type="evidence" value="ECO:0007669"/>
    <property type="project" value="InterPro"/>
</dbReference>
<evidence type="ECO:0008006" key="16">
    <source>
        <dbReference type="Google" id="ProtNLM"/>
    </source>
</evidence>
<evidence type="ECO:0000313" key="14">
    <source>
        <dbReference type="EMBL" id="GCC24856.1"/>
    </source>
</evidence>
<dbReference type="GO" id="GO:0045087">
    <property type="term" value="P:innate immune response"/>
    <property type="evidence" value="ECO:0007669"/>
    <property type="project" value="UniProtKB-KW"/>
</dbReference>
<evidence type="ECO:0000313" key="15">
    <source>
        <dbReference type="Proteomes" id="UP000287033"/>
    </source>
</evidence>
<evidence type="ECO:0000256" key="3">
    <source>
        <dbReference type="ARBA" id="ARBA00022588"/>
    </source>
</evidence>
<dbReference type="Pfam" id="PF17779">
    <property type="entry name" value="WHD_NOD2"/>
    <property type="match status" value="1"/>
</dbReference>
<keyword evidence="15" id="KW-1185">Reference proteome</keyword>
<dbReference type="SUPFAM" id="SSF52540">
    <property type="entry name" value="P-loop containing nucleoside triphosphate hydrolases"/>
    <property type="match status" value="1"/>
</dbReference>
<evidence type="ECO:0000256" key="7">
    <source>
        <dbReference type="ARBA" id="ARBA00022840"/>
    </source>
</evidence>
<evidence type="ECO:0000256" key="5">
    <source>
        <dbReference type="ARBA" id="ARBA00022741"/>
    </source>
</evidence>
<keyword evidence="6" id="KW-0378">Hydrolase</keyword>
<dbReference type="InterPro" id="IPR001315">
    <property type="entry name" value="CARD"/>
</dbReference>
<dbReference type="InterPro" id="IPR011029">
    <property type="entry name" value="DEATH-like_dom_sf"/>
</dbReference>
<dbReference type="SUPFAM" id="SSF52047">
    <property type="entry name" value="RNI-like"/>
    <property type="match status" value="1"/>
</dbReference>
<organism evidence="14 15">
    <name type="scientific">Chiloscyllium punctatum</name>
    <name type="common">Brownbanded bambooshark</name>
    <name type="synonym">Hemiscyllium punctatum</name>
    <dbReference type="NCBI Taxonomy" id="137246"/>
    <lineage>
        <taxon>Eukaryota</taxon>
        <taxon>Metazoa</taxon>
        <taxon>Chordata</taxon>
        <taxon>Craniata</taxon>
        <taxon>Vertebrata</taxon>
        <taxon>Chondrichthyes</taxon>
        <taxon>Elasmobranchii</taxon>
        <taxon>Galeomorphii</taxon>
        <taxon>Galeoidea</taxon>
        <taxon>Orectolobiformes</taxon>
        <taxon>Hemiscylliidae</taxon>
        <taxon>Chiloscyllium</taxon>
    </lineage>
</organism>
<feature type="domain" description="CARD" evidence="12">
    <location>
        <begin position="10"/>
        <end position="82"/>
    </location>
</feature>
<keyword evidence="7" id="KW-0067">ATP-binding</keyword>
<reference evidence="14 15" key="1">
    <citation type="journal article" date="2018" name="Nat. Ecol. Evol.">
        <title>Shark genomes provide insights into elasmobranch evolution and the origin of vertebrates.</title>
        <authorList>
            <person name="Hara Y"/>
            <person name="Yamaguchi K"/>
            <person name="Onimaru K"/>
            <person name="Kadota M"/>
            <person name="Koyanagi M"/>
            <person name="Keeley SD"/>
            <person name="Tatsumi K"/>
            <person name="Tanaka K"/>
            <person name="Motone F"/>
            <person name="Kageyama Y"/>
            <person name="Nozu R"/>
            <person name="Adachi N"/>
            <person name="Nishimura O"/>
            <person name="Nakagawa R"/>
            <person name="Tanegashima C"/>
            <person name="Kiyatake I"/>
            <person name="Matsumoto R"/>
            <person name="Murakumo K"/>
            <person name="Nishida K"/>
            <person name="Terakita A"/>
            <person name="Kuratani S"/>
            <person name="Sato K"/>
            <person name="Hyodo S Kuraku.S."/>
        </authorList>
    </citation>
    <scope>NUCLEOTIDE SEQUENCE [LARGE SCALE GENOMIC DNA]</scope>
</reference>
<comment type="subcellular location">
    <subcellularLocation>
        <location evidence="1">Inflammasome</location>
    </subcellularLocation>
</comment>
<evidence type="ECO:0000256" key="10">
    <source>
        <dbReference type="ARBA" id="ARBA00023198"/>
    </source>
</evidence>
<keyword evidence="4" id="KW-0677">Repeat</keyword>
<evidence type="ECO:0000259" key="12">
    <source>
        <dbReference type="PROSITE" id="PS50209"/>
    </source>
</evidence>
<dbReference type="OrthoDB" id="120976at2759"/>
<dbReference type="InterPro" id="IPR050637">
    <property type="entry name" value="NLRP_innate_immun_reg"/>
</dbReference>
<dbReference type="SUPFAM" id="SSF47986">
    <property type="entry name" value="DEATH domain"/>
    <property type="match status" value="1"/>
</dbReference>
<dbReference type="PROSITE" id="PS50209">
    <property type="entry name" value="CARD"/>
    <property type="match status" value="1"/>
</dbReference>
<evidence type="ECO:0000256" key="4">
    <source>
        <dbReference type="ARBA" id="ARBA00022737"/>
    </source>
</evidence>
<dbReference type="OMA" id="AVPRFKW"/>
<dbReference type="Gene3D" id="3.80.10.10">
    <property type="entry name" value="Ribonuclease Inhibitor"/>
    <property type="match status" value="1"/>
</dbReference>
<sequence>MDETAACKHQVASYLKLLTEHRVQLVNEIKNIECILDNLLQSGYFTTEDKELVQRKQTRYDKVREILDIICNKGPEAAEYFVYVVYKAKDVYPELQDWINIIEYQPPEHLVRKTILLTDAVCQYSEKLRHQLKRETKFITSYAQKEDTLLDDTYTETLMERVNAVGETEGPISHLEDLFSDTGIINEDAETVFITGDAGVGKTILLQRLQKLWSNGELCIGVKFFFKFRCRMFNIFEKEDKISLRDLLFKYNCYPDKDTDEIFSYIQQHPDSVLFTLDGFDEINADCDLSDIPVISSPFDLMHPVTLLLNLLHGNLLKNSRKLLTARTGTNLPLRMSECNSQQMLDYVTLTDIYLLMLEVFLNRSFKTRLNKRNKSQSETFKAKKDSLMRLGKLAKEGIESNNFIFSQEQITAAGISEEDLQLGFIKSAGHYDGCGNQSTYEFLHLTLQSFFTAFFLVVNERIRAKGIIKFFTRKIPRGGQSHPLNCSVSCKNSKRSSKEHLLEAREHFQLTVFFLCGLLSKTKLDVLSHLTCQISIQKKRAVLKSYLVGCVKTYMSNDFYQMQAVPRFKWLVRCIFEVHSKEVARLAAKRIHQDYIKFTYCNVYSVDCSAITFILRGVQKTIGLELDNNNINDYGVRELIPCFSKLRIIGLNANQITDEGVQVLSEELKKYKIVQYLGLTANKLDDEAVKWFGDVLKVNRSLQTLWLIENNITLTGVKHLIDALKINSAIREICLKSNKISIEETRALIGEQRIVF</sequence>
<proteinExistence type="predicted"/>
<dbReference type="InterPro" id="IPR007111">
    <property type="entry name" value="NACHT_NTPase"/>
</dbReference>
<keyword evidence="3" id="KW-0399">Innate immunity</keyword>
<keyword evidence="5" id="KW-0547">Nucleotide-binding</keyword>
<dbReference type="Gene3D" id="1.10.533.10">
    <property type="entry name" value="Death Domain, Fas"/>
    <property type="match status" value="1"/>
</dbReference>
<dbReference type="InterPro" id="IPR041075">
    <property type="entry name" value="NOD1/2_WH"/>
</dbReference>
<feature type="domain" description="NACHT" evidence="13">
    <location>
        <begin position="190"/>
        <end position="337"/>
    </location>
</feature>
<dbReference type="Pfam" id="PF17776">
    <property type="entry name" value="NLRC4_HD2"/>
    <property type="match status" value="1"/>
</dbReference>
<dbReference type="SMART" id="SM00368">
    <property type="entry name" value="LRR_RI"/>
    <property type="match status" value="3"/>
</dbReference>
<keyword evidence="9" id="KW-0391">Immunity</keyword>
<dbReference type="AlphaFoldDB" id="A0A401S3A6"/>
<dbReference type="InterPro" id="IPR041267">
    <property type="entry name" value="NLRP_HD2"/>
</dbReference>
<evidence type="ECO:0000256" key="2">
    <source>
        <dbReference type="ARBA" id="ARBA00022490"/>
    </source>
</evidence>